<dbReference type="InterPro" id="IPR011701">
    <property type="entry name" value="MFS"/>
</dbReference>
<feature type="transmembrane region" description="Helical" evidence="7">
    <location>
        <begin position="393"/>
        <end position="414"/>
    </location>
</feature>
<evidence type="ECO:0000256" key="6">
    <source>
        <dbReference type="ARBA" id="ARBA00023136"/>
    </source>
</evidence>
<evidence type="ECO:0000256" key="3">
    <source>
        <dbReference type="ARBA" id="ARBA00022475"/>
    </source>
</evidence>
<feature type="transmembrane region" description="Helical" evidence="7">
    <location>
        <begin position="36"/>
        <end position="56"/>
    </location>
</feature>
<keyword evidence="2" id="KW-0813">Transport</keyword>
<protein>
    <submittedName>
        <fullName evidence="9">MFS transporter</fullName>
    </submittedName>
</protein>
<feature type="transmembrane region" description="Helical" evidence="7">
    <location>
        <begin position="7"/>
        <end position="30"/>
    </location>
</feature>
<dbReference type="GO" id="GO:0005886">
    <property type="term" value="C:plasma membrane"/>
    <property type="evidence" value="ECO:0007669"/>
    <property type="project" value="UniProtKB-SubCell"/>
</dbReference>
<feature type="transmembrane region" description="Helical" evidence="7">
    <location>
        <begin position="139"/>
        <end position="158"/>
    </location>
</feature>
<dbReference type="RefSeq" id="WP_106290166.1">
    <property type="nucleotide sequence ID" value="NZ_CAWNTC010000142.1"/>
</dbReference>
<dbReference type="Pfam" id="PF07690">
    <property type="entry name" value="MFS_1"/>
    <property type="match status" value="1"/>
</dbReference>
<dbReference type="EMBL" id="PVWJ01000111">
    <property type="protein sequence ID" value="PSB01377.1"/>
    <property type="molecule type" value="Genomic_DNA"/>
</dbReference>
<organism evidence="9 10">
    <name type="scientific">Merismopedia glauca CCAP 1448/3</name>
    <dbReference type="NCBI Taxonomy" id="1296344"/>
    <lineage>
        <taxon>Bacteria</taxon>
        <taxon>Bacillati</taxon>
        <taxon>Cyanobacteriota</taxon>
        <taxon>Cyanophyceae</taxon>
        <taxon>Synechococcales</taxon>
        <taxon>Merismopediaceae</taxon>
        <taxon>Merismopedia</taxon>
    </lineage>
</organism>
<evidence type="ECO:0000313" key="10">
    <source>
        <dbReference type="Proteomes" id="UP000238762"/>
    </source>
</evidence>
<evidence type="ECO:0000256" key="7">
    <source>
        <dbReference type="SAM" id="Phobius"/>
    </source>
</evidence>
<proteinExistence type="predicted"/>
<dbReference type="InterPro" id="IPR036259">
    <property type="entry name" value="MFS_trans_sf"/>
</dbReference>
<keyword evidence="10" id="KW-1185">Reference proteome</keyword>
<dbReference type="PROSITE" id="PS50850">
    <property type="entry name" value="MFS"/>
    <property type="match status" value="1"/>
</dbReference>
<feature type="transmembrane region" description="Helical" evidence="7">
    <location>
        <begin position="164"/>
        <end position="183"/>
    </location>
</feature>
<dbReference type="GO" id="GO:0022857">
    <property type="term" value="F:transmembrane transporter activity"/>
    <property type="evidence" value="ECO:0007669"/>
    <property type="project" value="InterPro"/>
</dbReference>
<accession>A0A2T1BZN2</accession>
<dbReference type="AlphaFoldDB" id="A0A2T1BZN2"/>
<keyword evidence="6 7" id="KW-0472">Membrane</keyword>
<dbReference type="InterPro" id="IPR020846">
    <property type="entry name" value="MFS_dom"/>
</dbReference>
<evidence type="ECO:0000313" key="9">
    <source>
        <dbReference type="EMBL" id="PSB01377.1"/>
    </source>
</evidence>
<feature type="transmembrane region" description="Helical" evidence="7">
    <location>
        <begin position="345"/>
        <end position="362"/>
    </location>
</feature>
<keyword evidence="4 7" id="KW-0812">Transmembrane</keyword>
<keyword evidence="5 7" id="KW-1133">Transmembrane helix</keyword>
<feature type="transmembrane region" description="Helical" evidence="7">
    <location>
        <begin position="204"/>
        <end position="228"/>
    </location>
</feature>
<reference evidence="9 10" key="1">
    <citation type="submission" date="2018-02" db="EMBL/GenBank/DDBJ databases">
        <authorList>
            <person name="Cohen D.B."/>
            <person name="Kent A.D."/>
        </authorList>
    </citation>
    <scope>NUCLEOTIDE SEQUENCE [LARGE SCALE GENOMIC DNA]</scope>
    <source>
        <strain evidence="9 10">CCAP 1448/3</strain>
    </source>
</reference>
<dbReference type="SUPFAM" id="SSF103473">
    <property type="entry name" value="MFS general substrate transporter"/>
    <property type="match status" value="1"/>
</dbReference>
<feature type="domain" description="Major facilitator superfamily (MFS) profile" evidence="8">
    <location>
        <begin position="1"/>
        <end position="187"/>
    </location>
</feature>
<comment type="subcellular location">
    <subcellularLocation>
        <location evidence="1">Cell membrane</location>
        <topology evidence="1">Multi-pass membrane protein</topology>
    </subcellularLocation>
</comment>
<dbReference type="OrthoDB" id="9775268at2"/>
<dbReference type="CDD" id="cd06173">
    <property type="entry name" value="MFS_MefA_like"/>
    <property type="match status" value="1"/>
</dbReference>
<gene>
    <name evidence="9" type="ORF">C7B64_18640</name>
</gene>
<dbReference type="Gene3D" id="1.20.1250.20">
    <property type="entry name" value="MFS general substrate transporter like domains"/>
    <property type="match status" value="1"/>
</dbReference>
<dbReference type="Proteomes" id="UP000238762">
    <property type="component" value="Unassembled WGS sequence"/>
</dbReference>
<dbReference type="PANTHER" id="PTHR43266:SF2">
    <property type="entry name" value="MAJOR FACILITATOR SUPERFAMILY (MFS) PROFILE DOMAIN-CONTAINING PROTEIN"/>
    <property type="match status" value="1"/>
</dbReference>
<name>A0A2T1BZN2_9CYAN</name>
<comment type="caution">
    <text evidence="9">The sequence shown here is derived from an EMBL/GenBank/DDBJ whole genome shotgun (WGS) entry which is preliminary data.</text>
</comment>
<evidence type="ECO:0000256" key="5">
    <source>
        <dbReference type="ARBA" id="ARBA00022989"/>
    </source>
</evidence>
<dbReference type="PANTHER" id="PTHR43266">
    <property type="entry name" value="MACROLIDE-EFFLUX PROTEIN"/>
    <property type="match status" value="1"/>
</dbReference>
<sequence>MRTFTTIWFGQLVSTIGSYMTHFAITIWVWESTGKATSLALVLFFGYISSILANIVGGTIVDRYNRKLLIMVGDGLVALSTVSILLLLLTGQLQIWHLYFIEAVNGIFLEIQELAYSVAISTMVPKKHYTRASSMGSMLHYGSSIFAPALGGVLYYIIGLGGILAIDLATFGVAIATVAFLPIPQAEIESKTLTFKAVIQDAVYGWRYIYQNSFLLPLLLWGSLFWLIHDLGGSIYAATILARSGNDAAVLASLSSAAGIGGVVGAVIITAWGGSKNPINSFFGGMIGAGLSKTIFGLGQSASVWIPAQFCSSLNFPWLGSADDAMWMENVEAEDRGRVFAARSLIRLIVGAIASLMAGYLADSIFEPAMRSGGVLAPIFGGIFGTGAGAGMALFYTITAIALLAVGIGGFTVFKRS</sequence>
<evidence type="ECO:0000259" key="8">
    <source>
        <dbReference type="PROSITE" id="PS50850"/>
    </source>
</evidence>
<feature type="transmembrane region" description="Helical" evidence="7">
    <location>
        <begin position="95"/>
        <end position="118"/>
    </location>
</feature>
<feature type="transmembrane region" description="Helical" evidence="7">
    <location>
        <begin position="68"/>
        <end position="89"/>
    </location>
</feature>
<feature type="transmembrane region" description="Helical" evidence="7">
    <location>
        <begin position="248"/>
        <end position="272"/>
    </location>
</feature>
<evidence type="ECO:0000256" key="1">
    <source>
        <dbReference type="ARBA" id="ARBA00004651"/>
    </source>
</evidence>
<evidence type="ECO:0000256" key="2">
    <source>
        <dbReference type="ARBA" id="ARBA00022448"/>
    </source>
</evidence>
<keyword evidence="3" id="KW-1003">Cell membrane</keyword>
<reference evidence="9 10" key="2">
    <citation type="submission" date="2018-03" db="EMBL/GenBank/DDBJ databases">
        <title>The ancient ancestry and fast evolution of plastids.</title>
        <authorList>
            <person name="Moore K.R."/>
            <person name="Magnabosco C."/>
            <person name="Momper L."/>
            <person name="Gold D.A."/>
            <person name="Bosak T."/>
            <person name="Fournier G.P."/>
        </authorList>
    </citation>
    <scope>NUCLEOTIDE SEQUENCE [LARGE SCALE GENOMIC DNA]</scope>
    <source>
        <strain evidence="9 10">CCAP 1448/3</strain>
    </source>
</reference>
<evidence type="ECO:0000256" key="4">
    <source>
        <dbReference type="ARBA" id="ARBA00022692"/>
    </source>
</evidence>